<gene>
    <name evidence="2" type="ORF">THITH_02270</name>
</gene>
<keyword evidence="1" id="KW-0472">Membrane</keyword>
<evidence type="ECO:0000256" key="1">
    <source>
        <dbReference type="SAM" id="Phobius"/>
    </source>
</evidence>
<reference evidence="2 3" key="1">
    <citation type="submission" date="2013-12" db="EMBL/GenBank/DDBJ databases">
        <authorList>
            <consortium name="DOE Joint Genome Institute"/>
            <person name="Muyzer G."/>
            <person name="Huntemann M."/>
            <person name="Han J."/>
            <person name="Chen A."/>
            <person name="Kyrpides N."/>
            <person name="Mavromatis K."/>
            <person name="Markowitz V."/>
            <person name="Palaniappan K."/>
            <person name="Ivanova N."/>
            <person name="Schaumberg A."/>
            <person name="Pati A."/>
            <person name="Liolios K."/>
            <person name="Nordberg H.P."/>
            <person name="Cantor M.N."/>
            <person name="Hua S.X."/>
            <person name="Woyke T."/>
        </authorList>
    </citation>
    <scope>NUCLEOTIDE SEQUENCE [LARGE SCALE GENOMIC DNA]</scope>
    <source>
        <strain evidence="2 3">ARh 1</strain>
    </source>
</reference>
<dbReference type="Proteomes" id="UP000005289">
    <property type="component" value="Chromosome"/>
</dbReference>
<dbReference type="KEGG" id="tti:THITH_02270"/>
<sequence length="270" mass="30029">MVGIVVGLIVIAGVLAIFLVTLTGSNHTVREARLNQELRVAMDFIVNDLKRAGFWGHAGRIRVGSDAMPDNPNPFTNRDSTAGGIRDVNILSDRTCIMFSYEPTFEAMDPPPPPWRWTTADEYFLTDSDSPWVYGYRLSNDEIQMLDDTTVKQTTTCPGNANWISLTDRDVVAVDDLRFSTTGSRCFNATAVDADDNHHEWSITTADSVTPACIDSVASGYEVNDGDILAESRRINVLIEGHHVTDPDATLELVESVKIRNNRIYRHRDP</sequence>
<dbReference type="HOGENOM" id="CLU_097500_0_0_6"/>
<keyword evidence="1" id="KW-1133">Transmembrane helix</keyword>
<evidence type="ECO:0000313" key="3">
    <source>
        <dbReference type="Proteomes" id="UP000005289"/>
    </source>
</evidence>
<evidence type="ECO:0008006" key="4">
    <source>
        <dbReference type="Google" id="ProtNLM"/>
    </source>
</evidence>
<keyword evidence="3" id="KW-1185">Reference proteome</keyword>
<keyword evidence="1" id="KW-0812">Transmembrane</keyword>
<dbReference type="EMBL" id="CP007029">
    <property type="protein sequence ID" value="AHE99873.1"/>
    <property type="molecule type" value="Genomic_DNA"/>
</dbReference>
<feature type="transmembrane region" description="Helical" evidence="1">
    <location>
        <begin position="6"/>
        <end position="24"/>
    </location>
</feature>
<name>W0DSB2_9GAMM</name>
<evidence type="ECO:0000313" key="2">
    <source>
        <dbReference type="EMBL" id="AHE99873.1"/>
    </source>
</evidence>
<organism evidence="2 3">
    <name type="scientific">Thioalkalivibrio paradoxus ARh 1</name>
    <dbReference type="NCBI Taxonomy" id="713585"/>
    <lineage>
        <taxon>Bacteria</taxon>
        <taxon>Pseudomonadati</taxon>
        <taxon>Pseudomonadota</taxon>
        <taxon>Gammaproteobacteria</taxon>
        <taxon>Chromatiales</taxon>
        <taxon>Ectothiorhodospiraceae</taxon>
        <taxon>Thioalkalivibrio</taxon>
    </lineage>
</organism>
<dbReference type="STRING" id="713585.THITH_02270"/>
<dbReference type="AlphaFoldDB" id="W0DSB2"/>
<accession>W0DSB2</accession>
<proteinExistence type="predicted"/>
<protein>
    <recommendedName>
        <fullName evidence="4">Type IV pilus assembly protein PilW</fullName>
    </recommendedName>
</protein>